<dbReference type="PROSITE" id="PS00895">
    <property type="entry name" value="3_HYDROXYISOBUT_DH"/>
    <property type="match status" value="1"/>
</dbReference>
<keyword evidence="3 5" id="KW-0560">Oxidoreductase</keyword>
<evidence type="ECO:0000256" key="2">
    <source>
        <dbReference type="ARBA" id="ARBA00022456"/>
    </source>
</evidence>
<dbReference type="PANTHER" id="PTHR22981:SF7">
    <property type="entry name" value="3-HYDROXYISOBUTYRATE DEHYDROGENASE, MITOCHONDRIAL"/>
    <property type="match status" value="1"/>
</dbReference>
<name>A0ABV7LU75_9GAMM</name>
<dbReference type="Gene3D" id="1.10.1040.10">
    <property type="entry name" value="N-(1-d-carboxylethyl)-l-norvaline Dehydrogenase, domain 2"/>
    <property type="match status" value="1"/>
</dbReference>
<dbReference type="InterPro" id="IPR006115">
    <property type="entry name" value="6PGDH_NADP-bd"/>
</dbReference>
<dbReference type="InterPro" id="IPR002204">
    <property type="entry name" value="3-OH-isobutyrate_DH-rel_CS"/>
</dbReference>
<dbReference type="InterPro" id="IPR036291">
    <property type="entry name" value="NAD(P)-bd_dom_sf"/>
</dbReference>
<organism evidence="8 9">
    <name type="scientific">Litchfieldella rifensis</name>
    <dbReference type="NCBI Taxonomy" id="762643"/>
    <lineage>
        <taxon>Bacteria</taxon>
        <taxon>Pseudomonadati</taxon>
        <taxon>Pseudomonadota</taxon>
        <taxon>Gammaproteobacteria</taxon>
        <taxon>Oceanospirillales</taxon>
        <taxon>Halomonadaceae</taxon>
        <taxon>Litchfieldella</taxon>
    </lineage>
</organism>
<dbReference type="InterPro" id="IPR015815">
    <property type="entry name" value="HIBADH-related"/>
</dbReference>
<evidence type="ECO:0000259" key="7">
    <source>
        <dbReference type="Pfam" id="PF14833"/>
    </source>
</evidence>
<comment type="caution">
    <text evidence="8">The sequence shown here is derived from an EMBL/GenBank/DDBJ whole genome shotgun (WGS) entry which is preliminary data.</text>
</comment>
<sequence>MQIAFIGLGNMGAPMATNLIKAGHQVSVFDLVESAMQALEAEGAHRANSAEHAASGAEVVISMLPAGQHVRQLYLGDDDAPGLLDRLEGKPLIIDASTIAPDDTRLVGLRAAERGLTYLDAPVSGGVGGAKAGTLTFIVGGSSEGFAEAKPVLEGMGKNVFHAGDIGAGQVAKICNNMLLGILMSGTAEALALGVRNGLDPAVLSEIIKQSSGGNWALNVYNPWPGVMEKAPASNNYQGGFLTDLMAKDLGLAWELALKSKSTVPMGSQARNLYALHAAQGNGGLDFSSIQKLYRGLEE</sequence>
<reference evidence="9" key="1">
    <citation type="journal article" date="2019" name="Int. J. Syst. Evol. Microbiol.">
        <title>The Global Catalogue of Microorganisms (GCM) 10K type strain sequencing project: providing services to taxonomists for standard genome sequencing and annotation.</title>
        <authorList>
            <consortium name="The Broad Institute Genomics Platform"/>
            <consortium name="The Broad Institute Genome Sequencing Center for Infectious Disease"/>
            <person name="Wu L."/>
            <person name="Ma J."/>
        </authorList>
    </citation>
    <scope>NUCLEOTIDE SEQUENCE [LARGE SCALE GENOMIC DNA]</scope>
    <source>
        <strain evidence="9">CECT 7698</strain>
    </source>
</reference>
<dbReference type="SUPFAM" id="SSF48179">
    <property type="entry name" value="6-phosphogluconate dehydrogenase C-terminal domain-like"/>
    <property type="match status" value="1"/>
</dbReference>
<feature type="domain" description="3-hydroxyisobutyrate dehydrogenase-like NAD-binding" evidence="7">
    <location>
        <begin position="167"/>
        <end position="294"/>
    </location>
</feature>
<evidence type="ECO:0000256" key="3">
    <source>
        <dbReference type="ARBA" id="ARBA00023002"/>
    </source>
</evidence>
<dbReference type="Gene3D" id="3.40.50.720">
    <property type="entry name" value="NAD(P)-binding Rossmann-like Domain"/>
    <property type="match status" value="1"/>
</dbReference>
<proteinExistence type="inferred from homology"/>
<dbReference type="EMBL" id="JBHRUG010000031">
    <property type="protein sequence ID" value="MFC3285145.1"/>
    <property type="molecule type" value="Genomic_DNA"/>
</dbReference>
<dbReference type="SUPFAM" id="SSF51735">
    <property type="entry name" value="NAD(P)-binding Rossmann-fold domains"/>
    <property type="match status" value="1"/>
</dbReference>
<evidence type="ECO:0000256" key="4">
    <source>
        <dbReference type="ARBA" id="ARBA00023027"/>
    </source>
</evidence>
<dbReference type="InterPro" id="IPR008927">
    <property type="entry name" value="6-PGluconate_DH-like_C_sf"/>
</dbReference>
<comment type="catalytic activity">
    <reaction evidence="5">
        <text>3-hydroxy-2-methylpropanoate + NAD(+) = 2-methyl-3-oxopropanoate + NADH + H(+)</text>
        <dbReference type="Rhea" id="RHEA:17681"/>
        <dbReference type="ChEBI" id="CHEBI:11805"/>
        <dbReference type="ChEBI" id="CHEBI:15378"/>
        <dbReference type="ChEBI" id="CHEBI:57540"/>
        <dbReference type="ChEBI" id="CHEBI:57700"/>
        <dbReference type="ChEBI" id="CHEBI:57945"/>
        <dbReference type="EC" id="1.1.1.31"/>
    </reaction>
</comment>
<dbReference type="Pfam" id="PF14833">
    <property type="entry name" value="NAD_binding_11"/>
    <property type="match status" value="1"/>
</dbReference>
<evidence type="ECO:0000313" key="9">
    <source>
        <dbReference type="Proteomes" id="UP001595579"/>
    </source>
</evidence>
<dbReference type="InterPro" id="IPR029154">
    <property type="entry name" value="HIBADH-like_NADP-bd"/>
</dbReference>
<comment type="similarity">
    <text evidence="1 5">Belongs to the HIBADH-related family.</text>
</comment>
<keyword evidence="4 5" id="KW-0520">NAD</keyword>
<protein>
    <recommendedName>
        <fullName evidence="5">3-hydroxyisobutyrate dehydrogenase</fullName>
        <shortName evidence="5">HIBADH</shortName>
        <ecNumber evidence="5">1.1.1.31</ecNumber>
    </recommendedName>
</protein>
<keyword evidence="2 5" id="KW-0101">Branched-chain amino acid catabolism</keyword>
<dbReference type="RefSeq" id="WP_386775802.1">
    <property type="nucleotide sequence ID" value="NZ_JBHRUG010000031.1"/>
</dbReference>
<dbReference type="EC" id="1.1.1.31" evidence="5"/>
<dbReference type="NCBIfam" id="TIGR01692">
    <property type="entry name" value="HIBADH"/>
    <property type="match status" value="1"/>
</dbReference>
<evidence type="ECO:0000259" key="6">
    <source>
        <dbReference type="Pfam" id="PF03446"/>
    </source>
</evidence>
<evidence type="ECO:0000256" key="5">
    <source>
        <dbReference type="RuleBase" id="RU910714"/>
    </source>
</evidence>
<evidence type="ECO:0000313" key="8">
    <source>
        <dbReference type="EMBL" id="MFC3285145.1"/>
    </source>
</evidence>
<dbReference type="PIRSF" id="PIRSF000103">
    <property type="entry name" value="HIBADH"/>
    <property type="match status" value="1"/>
</dbReference>
<evidence type="ECO:0000256" key="1">
    <source>
        <dbReference type="ARBA" id="ARBA00009080"/>
    </source>
</evidence>
<dbReference type="GO" id="GO:0008442">
    <property type="term" value="F:3-hydroxyisobutyrate dehydrogenase activity"/>
    <property type="evidence" value="ECO:0007669"/>
    <property type="project" value="UniProtKB-EC"/>
</dbReference>
<gene>
    <name evidence="8" type="primary">mmsB</name>
    <name evidence="8" type="ORF">ACFOEV_16210</name>
</gene>
<dbReference type="Pfam" id="PF03446">
    <property type="entry name" value="NAD_binding_2"/>
    <property type="match status" value="1"/>
</dbReference>
<accession>A0ABV7LU75</accession>
<comment type="pathway">
    <text evidence="5">Amino-acid degradation; L-valine degradation.</text>
</comment>
<dbReference type="InterPro" id="IPR013328">
    <property type="entry name" value="6PGD_dom2"/>
</dbReference>
<keyword evidence="9" id="KW-1185">Reference proteome</keyword>
<dbReference type="InterPro" id="IPR011548">
    <property type="entry name" value="HIBADH"/>
</dbReference>
<dbReference type="Proteomes" id="UP001595579">
    <property type="component" value="Unassembled WGS sequence"/>
</dbReference>
<dbReference type="PANTHER" id="PTHR22981">
    <property type="entry name" value="3-HYDROXYISOBUTYRATE DEHYDROGENASE-RELATED"/>
    <property type="match status" value="1"/>
</dbReference>
<feature type="domain" description="6-phosphogluconate dehydrogenase NADP-binding" evidence="6">
    <location>
        <begin position="2"/>
        <end position="164"/>
    </location>
</feature>